<dbReference type="EC" id="2.1.1.228" evidence="1"/>
<dbReference type="GO" id="GO:0005737">
    <property type="term" value="C:cytoplasm"/>
    <property type="evidence" value="ECO:0007669"/>
    <property type="project" value="TreeGrafter"/>
</dbReference>
<name>A0A2K5APC2_9ARCH</name>
<dbReference type="PANTHER" id="PTHR23245:SF36">
    <property type="entry name" value="TRNA (GUANINE(37)-N1)-METHYLTRANSFERASE"/>
    <property type="match status" value="1"/>
</dbReference>
<dbReference type="Gene3D" id="3.30.300.110">
    <property type="entry name" value="Met-10+ protein-like domains"/>
    <property type="match status" value="1"/>
</dbReference>
<dbReference type="InterPro" id="IPR029063">
    <property type="entry name" value="SAM-dependent_MTases_sf"/>
</dbReference>
<dbReference type="CDD" id="cd02440">
    <property type="entry name" value="AdoMet_MTases"/>
    <property type="match status" value="1"/>
</dbReference>
<evidence type="ECO:0000313" key="11">
    <source>
        <dbReference type="EMBL" id="SPC33493.1"/>
    </source>
</evidence>
<proteinExistence type="predicted"/>
<dbReference type="GO" id="GO:0002939">
    <property type="term" value="P:tRNA N1-guanine methylation"/>
    <property type="evidence" value="ECO:0007669"/>
    <property type="project" value="TreeGrafter"/>
</dbReference>
<dbReference type="EMBL" id="LT981265">
    <property type="protein sequence ID" value="SPC33493.1"/>
    <property type="molecule type" value="Genomic_DNA"/>
</dbReference>
<organism evidence="11 12">
    <name type="scientific">Candidatus Nitrosocaldus cavascurensis</name>
    <dbReference type="NCBI Taxonomy" id="2058097"/>
    <lineage>
        <taxon>Archaea</taxon>
        <taxon>Nitrososphaerota</taxon>
        <taxon>Nitrososphaeria</taxon>
        <taxon>Candidatus Nitrosocaldales</taxon>
        <taxon>Candidatus Nitrosocaldaceae</taxon>
        <taxon>Candidatus Nitrosocaldus</taxon>
    </lineage>
</organism>
<evidence type="ECO:0000256" key="9">
    <source>
        <dbReference type="ARBA" id="ARBA00047783"/>
    </source>
</evidence>
<keyword evidence="5" id="KW-0949">S-adenosyl-L-methionine</keyword>
<evidence type="ECO:0000256" key="2">
    <source>
        <dbReference type="ARBA" id="ARBA00022490"/>
    </source>
</evidence>
<keyword evidence="2" id="KW-0963">Cytoplasm</keyword>
<accession>A0A2K5APC2</accession>
<dbReference type="Pfam" id="PF25133">
    <property type="entry name" value="TYW2_N_2"/>
    <property type="match status" value="1"/>
</dbReference>
<comment type="catalytic activity">
    <reaction evidence="9">
        <text>guanosine(37) in tRNA + S-adenosyl-L-methionine = N(1)-methylguanosine(37) in tRNA + S-adenosyl-L-homocysteine + H(+)</text>
        <dbReference type="Rhea" id="RHEA:36899"/>
        <dbReference type="Rhea" id="RHEA-COMP:10145"/>
        <dbReference type="Rhea" id="RHEA-COMP:10147"/>
        <dbReference type="ChEBI" id="CHEBI:15378"/>
        <dbReference type="ChEBI" id="CHEBI:57856"/>
        <dbReference type="ChEBI" id="CHEBI:59789"/>
        <dbReference type="ChEBI" id="CHEBI:73542"/>
        <dbReference type="ChEBI" id="CHEBI:74269"/>
        <dbReference type="EC" id="2.1.1.228"/>
    </reaction>
</comment>
<keyword evidence="12" id="KW-1185">Reference proteome</keyword>
<evidence type="ECO:0000256" key="4">
    <source>
        <dbReference type="ARBA" id="ARBA00022679"/>
    </source>
</evidence>
<evidence type="ECO:0000256" key="3">
    <source>
        <dbReference type="ARBA" id="ARBA00022603"/>
    </source>
</evidence>
<evidence type="ECO:0000313" key="12">
    <source>
        <dbReference type="Proteomes" id="UP000236248"/>
    </source>
</evidence>
<dbReference type="Pfam" id="PF02475">
    <property type="entry name" value="TRM5-TYW2_MTfase"/>
    <property type="match status" value="1"/>
</dbReference>
<sequence length="296" mass="33983">MPMLKEALRGILSEEEIKHLYTSFDVIGQIAIIKVPDELLEKRYEIGNAIMRSIKHVRSVYMQVSPVKDTYRVREVECIAGVDDTLTIYKEHGCRFKVDVAKVYFSPRLSTERARIASLVRDGESIVNMFAGVCTFSIIIAKRNPTCTVYSIDINPDAVMLCSENSRLNKVEDRVHVILGDAKEVITGMLMNKADRVLMPLPEKAKEYMQYALMAVKVGQECFIHYFTHVRGSKDKVYDMCREELDGIMQSYGRYSVDGLEYRYTFNIASMRIVREVGPRVYQVVVDITVRKSLYK</sequence>
<dbReference type="PROSITE" id="PS51684">
    <property type="entry name" value="SAM_MT_TRM5_TYW2"/>
    <property type="match status" value="1"/>
</dbReference>
<dbReference type="SUPFAM" id="SSF53335">
    <property type="entry name" value="S-adenosyl-L-methionine-dependent methyltransferases"/>
    <property type="match status" value="1"/>
</dbReference>
<dbReference type="GO" id="GO:0052906">
    <property type="term" value="F:tRNA (guanine(37)-N1)-methyltransferase activity"/>
    <property type="evidence" value="ECO:0007669"/>
    <property type="project" value="UniProtKB-EC"/>
</dbReference>
<dbReference type="Gene3D" id="3.40.50.150">
    <property type="entry name" value="Vaccinia Virus protein VP39"/>
    <property type="match status" value="1"/>
</dbReference>
<evidence type="ECO:0000256" key="7">
    <source>
        <dbReference type="ARBA" id="ARBA00029736"/>
    </source>
</evidence>
<evidence type="ECO:0000256" key="6">
    <source>
        <dbReference type="ARBA" id="ARBA00022694"/>
    </source>
</evidence>
<dbReference type="InterPro" id="IPR056744">
    <property type="entry name" value="TRM5/TYW2-like_N"/>
</dbReference>
<evidence type="ECO:0000256" key="8">
    <source>
        <dbReference type="ARBA" id="ARBA00033392"/>
    </source>
</evidence>
<dbReference type="InterPro" id="IPR030382">
    <property type="entry name" value="MeTrfase_TRM5/TYW2"/>
</dbReference>
<keyword evidence="6" id="KW-0819">tRNA processing</keyword>
<keyword evidence="4 11" id="KW-0808">Transferase</keyword>
<dbReference type="RefSeq" id="WP_103287695.1">
    <property type="nucleotide sequence ID" value="NZ_LT981265.1"/>
</dbReference>
<dbReference type="PANTHER" id="PTHR23245">
    <property type="entry name" value="TRNA METHYLTRANSFERASE"/>
    <property type="match status" value="1"/>
</dbReference>
<evidence type="ECO:0000256" key="1">
    <source>
        <dbReference type="ARBA" id="ARBA00012807"/>
    </source>
</evidence>
<gene>
    <name evidence="11" type="ORF">NCAV_0299</name>
</gene>
<dbReference type="InterPro" id="IPR056743">
    <property type="entry name" value="TRM5-TYW2-like_MTfase"/>
</dbReference>
<keyword evidence="3 11" id="KW-0489">Methyltransferase</keyword>
<dbReference type="KEGG" id="ncv:NCAV_0299"/>
<dbReference type="FunFam" id="3.30.300.110:FF:000001">
    <property type="entry name" value="tRNA (guanine(37)-N1)-methyltransferase"/>
    <property type="match status" value="1"/>
</dbReference>
<dbReference type="AlphaFoldDB" id="A0A2K5APC2"/>
<protein>
    <recommendedName>
        <fullName evidence="1">tRNA (guanine(37)-N(1))-methyltransferase</fullName>
        <ecNumber evidence="1">2.1.1.228</ecNumber>
    </recommendedName>
    <alternativeName>
        <fullName evidence="7">M1G-methyltransferase</fullName>
    </alternativeName>
    <alternativeName>
        <fullName evidence="8">tRNA [GM37] methyltransferase</fullName>
    </alternativeName>
</protein>
<dbReference type="GeneID" id="41594398"/>
<feature type="domain" description="SAM-dependent methyltransferase TRM5/TYW2-type" evidence="10">
    <location>
        <begin position="24"/>
        <end position="292"/>
    </location>
</feature>
<evidence type="ECO:0000259" key="10">
    <source>
        <dbReference type="PROSITE" id="PS51684"/>
    </source>
</evidence>
<dbReference type="Proteomes" id="UP000236248">
    <property type="component" value="Chromosome NCAV"/>
</dbReference>
<reference evidence="12" key="1">
    <citation type="submission" date="2018-01" db="EMBL/GenBank/DDBJ databases">
        <authorList>
            <person name="Kerou L M."/>
        </authorList>
    </citation>
    <scope>NUCLEOTIDE SEQUENCE [LARGE SCALE GENOMIC DNA]</scope>
    <source>
        <strain evidence="12">SCU2</strain>
    </source>
</reference>
<evidence type="ECO:0000256" key="5">
    <source>
        <dbReference type="ARBA" id="ARBA00022691"/>
    </source>
</evidence>